<dbReference type="InterPro" id="IPR000276">
    <property type="entry name" value="GPCR_Rhodpsn"/>
</dbReference>
<feature type="domain" description="G-protein coupled receptors family 1 profile" evidence="6">
    <location>
        <begin position="50"/>
        <end position="267"/>
    </location>
</feature>
<name>A0A183J6U4_9BILA</name>
<evidence type="ECO:0000259" key="6">
    <source>
        <dbReference type="PROSITE" id="PS50262"/>
    </source>
</evidence>
<dbReference type="InterPro" id="IPR019424">
    <property type="entry name" value="7TM_GPCR_Srsx"/>
</dbReference>
<feature type="transmembrane region" description="Helical" evidence="5">
    <location>
        <begin position="249"/>
        <end position="266"/>
    </location>
</feature>
<proteinExistence type="predicted"/>
<dbReference type="Pfam" id="PF10320">
    <property type="entry name" value="7TM_GPCR_Srsx"/>
    <property type="match status" value="1"/>
</dbReference>
<keyword evidence="4 5" id="KW-0472">Membrane</keyword>
<feature type="transmembrane region" description="Helical" evidence="5">
    <location>
        <begin position="158"/>
        <end position="180"/>
    </location>
</feature>
<evidence type="ECO:0000256" key="1">
    <source>
        <dbReference type="ARBA" id="ARBA00004370"/>
    </source>
</evidence>
<reference evidence="9" key="1">
    <citation type="submission" date="2016-06" db="UniProtKB">
        <authorList>
            <consortium name="WormBaseParasite"/>
        </authorList>
    </citation>
    <scope>IDENTIFICATION</scope>
</reference>
<evidence type="ECO:0000256" key="4">
    <source>
        <dbReference type="ARBA" id="ARBA00023136"/>
    </source>
</evidence>
<gene>
    <name evidence="7" type="ORF">SBAD_LOCUS11592</name>
</gene>
<accession>A0A183J6U4</accession>
<dbReference type="OrthoDB" id="5916371at2759"/>
<evidence type="ECO:0000313" key="9">
    <source>
        <dbReference type="WBParaSite" id="SBAD_0001197901-mRNA-1"/>
    </source>
</evidence>
<dbReference type="SUPFAM" id="SSF81321">
    <property type="entry name" value="Family A G protein-coupled receptor-like"/>
    <property type="match status" value="1"/>
</dbReference>
<evidence type="ECO:0000256" key="2">
    <source>
        <dbReference type="ARBA" id="ARBA00022692"/>
    </source>
</evidence>
<keyword evidence="8" id="KW-1185">Reference proteome</keyword>
<dbReference type="Proteomes" id="UP000270296">
    <property type="component" value="Unassembled WGS sequence"/>
</dbReference>
<dbReference type="WBParaSite" id="SBAD_0001197901-mRNA-1">
    <property type="protein sequence ID" value="SBAD_0001197901-mRNA-1"/>
    <property type="gene ID" value="SBAD_0001197901"/>
</dbReference>
<dbReference type="PROSITE" id="PS50262">
    <property type="entry name" value="G_PROTEIN_RECEP_F1_2"/>
    <property type="match status" value="1"/>
</dbReference>
<evidence type="ECO:0000256" key="3">
    <source>
        <dbReference type="ARBA" id="ARBA00022989"/>
    </source>
</evidence>
<organism evidence="9">
    <name type="scientific">Soboliphyme baturini</name>
    <dbReference type="NCBI Taxonomy" id="241478"/>
    <lineage>
        <taxon>Eukaryota</taxon>
        <taxon>Metazoa</taxon>
        <taxon>Ecdysozoa</taxon>
        <taxon>Nematoda</taxon>
        <taxon>Enoplea</taxon>
        <taxon>Dorylaimia</taxon>
        <taxon>Dioctophymatida</taxon>
        <taxon>Dioctophymatoidea</taxon>
        <taxon>Soboliphymatidae</taxon>
        <taxon>Soboliphyme</taxon>
    </lineage>
</organism>
<keyword evidence="3 5" id="KW-1133">Transmembrane helix</keyword>
<feature type="transmembrane region" description="Helical" evidence="5">
    <location>
        <begin position="205"/>
        <end position="228"/>
    </location>
</feature>
<evidence type="ECO:0000256" key="5">
    <source>
        <dbReference type="SAM" id="Phobius"/>
    </source>
</evidence>
<sequence length="267" mass="30113">MWLSYFSMNVSLTTSFDQLYSPQTLAEHNNRQHNIEAVSYITNGLFSVLINCMVLVVARMTKPYGKQMLLLSAFAFSVFLVSCGYLADGLRRVAYSNSRAGEMAIRQCFFVGVHLPLFYIGETAESFLLLHLSFDRFLAMISPAFYSRLNFQVTKRCFLTEYAVAVASSVTMMVIIVVLYGDDVILAQCYFGDAIPKPIKKLHNYWYIVSGFISIVAYIVAVACCCYRRKSTIGNRSAQCKREIKLTKRVALIVVTTFLSGVFPLTL</sequence>
<reference evidence="7 8" key="2">
    <citation type="submission" date="2018-11" db="EMBL/GenBank/DDBJ databases">
        <authorList>
            <consortium name="Pathogen Informatics"/>
        </authorList>
    </citation>
    <scope>NUCLEOTIDE SEQUENCE [LARGE SCALE GENOMIC DNA]</scope>
</reference>
<dbReference type="Gene3D" id="1.20.1070.10">
    <property type="entry name" value="Rhodopsin 7-helix transmembrane proteins"/>
    <property type="match status" value="1"/>
</dbReference>
<dbReference type="InterPro" id="IPR017452">
    <property type="entry name" value="GPCR_Rhodpsn_7TM"/>
</dbReference>
<dbReference type="AlphaFoldDB" id="A0A183J6U4"/>
<dbReference type="GO" id="GO:0016020">
    <property type="term" value="C:membrane"/>
    <property type="evidence" value="ECO:0007669"/>
    <property type="project" value="UniProtKB-SubCell"/>
</dbReference>
<evidence type="ECO:0000313" key="8">
    <source>
        <dbReference type="Proteomes" id="UP000270296"/>
    </source>
</evidence>
<comment type="subcellular location">
    <subcellularLocation>
        <location evidence="1">Membrane</location>
    </subcellularLocation>
</comment>
<evidence type="ECO:0000313" key="7">
    <source>
        <dbReference type="EMBL" id="VDP41358.1"/>
    </source>
</evidence>
<feature type="transmembrane region" description="Helical" evidence="5">
    <location>
        <begin position="69"/>
        <end position="87"/>
    </location>
</feature>
<feature type="transmembrane region" description="Helical" evidence="5">
    <location>
        <begin position="37"/>
        <end position="57"/>
    </location>
</feature>
<dbReference type="PROSITE" id="PS00237">
    <property type="entry name" value="G_PROTEIN_RECEP_F1_1"/>
    <property type="match status" value="1"/>
</dbReference>
<protein>
    <submittedName>
        <fullName evidence="9">G_PROTEIN_RECEP_F1_2 domain-containing protein</fullName>
    </submittedName>
</protein>
<keyword evidence="2 5" id="KW-0812">Transmembrane</keyword>
<dbReference type="EMBL" id="UZAM01015990">
    <property type="protein sequence ID" value="VDP41358.1"/>
    <property type="molecule type" value="Genomic_DNA"/>
</dbReference>
<dbReference type="GO" id="GO:0004930">
    <property type="term" value="F:G protein-coupled receptor activity"/>
    <property type="evidence" value="ECO:0007669"/>
    <property type="project" value="InterPro"/>
</dbReference>